<accession>A0A1M7M0J0</accession>
<dbReference type="InterPro" id="IPR011322">
    <property type="entry name" value="N-reg_PII-like_a/b"/>
</dbReference>
<feature type="transmembrane region" description="Helical" evidence="1">
    <location>
        <begin position="144"/>
        <end position="164"/>
    </location>
</feature>
<evidence type="ECO:0000313" key="3">
    <source>
        <dbReference type="Proteomes" id="UP000184038"/>
    </source>
</evidence>
<dbReference type="STRING" id="1120996.SAMN02746066_03527"/>
<dbReference type="AlphaFoldDB" id="A0A1M7M0J0"/>
<dbReference type="RefSeq" id="WP_073289727.1">
    <property type="nucleotide sequence ID" value="NZ_FRCP01000019.1"/>
</dbReference>
<sequence>MYCPRCKAEYTEGITECKQCKVPLGTNTNEIDLEENTEVTAIKPIKLTSVANDIEAKMLLSYLQSYGISCYKKDVKIGGYMNLYMGYSIFGEDIYVDVDEYDIAVDLLQSMEDSNLVEESKKDCNNLDDESNSVNIPFFKKRTLVARIILALAVISTVLCIVIDNL</sequence>
<protein>
    <submittedName>
        <fullName evidence="2">Putative signal transducing protein</fullName>
    </submittedName>
</protein>
<keyword evidence="3" id="KW-1185">Reference proteome</keyword>
<evidence type="ECO:0000256" key="1">
    <source>
        <dbReference type="SAM" id="Phobius"/>
    </source>
</evidence>
<keyword evidence="1" id="KW-1133">Transmembrane helix</keyword>
<evidence type="ECO:0000313" key="2">
    <source>
        <dbReference type="EMBL" id="SHM84188.1"/>
    </source>
</evidence>
<dbReference type="SUPFAM" id="SSF54913">
    <property type="entry name" value="GlnB-like"/>
    <property type="match status" value="1"/>
</dbReference>
<dbReference type="EMBL" id="FRCP01000019">
    <property type="protein sequence ID" value="SHM84188.1"/>
    <property type="molecule type" value="Genomic_DNA"/>
</dbReference>
<reference evidence="2 3" key="1">
    <citation type="submission" date="2016-11" db="EMBL/GenBank/DDBJ databases">
        <authorList>
            <person name="Jaros S."/>
            <person name="Januszkiewicz K."/>
            <person name="Wedrychowicz H."/>
        </authorList>
    </citation>
    <scope>NUCLEOTIDE SEQUENCE [LARGE SCALE GENOMIC DNA]</scope>
    <source>
        <strain evidence="2 3">DSM 15930</strain>
    </source>
</reference>
<name>A0A1M7M0J0_9FIRM</name>
<keyword evidence="1" id="KW-0812">Transmembrane</keyword>
<dbReference type="Proteomes" id="UP000184038">
    <property type="component" value="Unassembled WGS sequence"/>
</dbReference>
<gene>
    <name evidence="2" type="ORF">SAMN02746066_03527</name>
</gene>
<organism evidence="2 3">
    <name type="scientific">Anaerosporobacter mobilis DSM 15930</name>
    <dbReference type="NCBI Taxonomy" id="1120996"/>
    <lineage>
        <taxon>Bacteria</taxon>
        <taxon>Bacillati</taxon>
        <taxon>Bacillota</taxon>
        <taxon>Clostridia</taxon>
        <taxon>Lachnospirales</taxon>
        <taxon>Lachnospiraceae</taxon>
        <taxon>Anaerosporobacter</taxon>
    </lineage>
</organism>
<keyword evidence="1" id="KW-0472">Membrane</keyword>
<proteinExistence type="predicted"/>